<reference evidence="2" key="1">
    <citation type="submission" date="2015-05" db="EMBL/GenBank/DDBJ databases">
        <title>Permanent draft genome of Rhodopirellula islandicus K833.</title>
        <authorList>
            <person name="Kizina J."/>
            <person name="Richter M."/>
            <person name="Glockner F.O."/>
            <person name="Harder J."/>
        </authorList>
    </citation>
    <scope>NUCLEOTIDE SEQUENCE [LARGE SCALE GENOMIC DNA]</scope>
    <source>
        <strain evidence="2">K833</strain>
    </source>
</reference>
<evidence type="ECO:0000313" key="3">
    <source>
        <dbReference type="Proteomes" id="UP000036367"/>
    </source>
</evidence>
<comment type="caution">
    <text evidence="2">The sequence shown here is derived from an EMBL/GenBank/DDBJ whole genome shotgun (WGS) entry which is preliminary data.</text>
</comment>
<evidence type="ECO:0000256" key="1">
    <source>
        <dbReference type="SAM" id="MobiDB-lite"/>
    </source>
</evidence>
<protein>
    <submittedName>
        <fullName evidence="2">Uncharacterized protein</fullName>
    </submittedName>
</protein>
<feature type="region of interest" description="Disordered" evidence="1">
    <location>
        <begin position="1"/>
        <end position="27"/>
    </location>
</feature>
<gene>
    <name evidence="2" type="ORF">RISK_001646</name>
</gene>
<dbReference type="PATRIC" id="fig|595434.4.peg.1573"/>
<keyword evidence="3" id="KW-1185">Reference proteome</keyword>
<evidence type="ECO:0000313" key="2">
    <source>
        <dbReference type="EMBL" id="KLU06435.1"/>
    </source>
</evidence>
<sequence length="51" mass="5644">MKEDSKPEEKLHPLSGRQHQTFRGPALAPIELGSTTLAKSVQIPNDSCRPF</sequence>
<proteinExistence type="predicted"/>
<name>A0A0J1BIS8_RHOIS</name>
<dbReference type="Proteomes" id="UP000036367">
    <property type="component" value="Unassembled WGS sequence"/>
</dbReference>
<organism evidence="2 3">
    <name type="scientific">Rhodopirellula islandica</name>
    <dbReference type="NCBI Taxonomy" id="595434"/>
    <lineage>
        <taxon>Bacteria</taxon>
        <taxon>Pseudomonadati</taxon>
        <taxon>Planctomycetota</taxon>
        <taxon>Planctomycetia</taxon>
        <taxon>Pirellulales</taxon>
        <taxon>Pirellulaceae</taxon>
        <taxon>Rhodopirellula</taxon>
    </lineage>
</organism>
<dbReference type="AlphaFoldDB" id="A0A0J1BIS8"/>
<dbReference type="EMBL" id="LECT01000015">
    <property type="protein sequence ID" value="KLU06435.1"/>
    <property type="molecule type" value="Genomic_DNA"/>
</dbReference>
<accession>A0A0J1BIS8</accession>
<feature type="compositionally biased region" description="Basic and acidic residues" evidence="1">
    <location>
        <begin position="1"/>
        <end position="12"/>
    </location>
</feature>